<proteinExistence type="predicted"/>
<dbReference type="EMBL" id="LVWA01000010">
    <property type="protein sequence ID" value="OKL38961.1"/>
    <property type="molecule type" value="Genomic_DNA"/>
</dbReference>
<dbReference type="RefSeq" id="WP_073853640.1">
    <property type="nucleotide sequence ID" value="NZ_LVWA01000010.1"/>
</dbReference>
<sequence length="77" mass="9132">MRRHRRNAGLGISDTWNYTLSEVGDSLGFTRDYTDRVSPDMIDNERIARKHRLEREHRQDEEQLYPSCLLSSKPEIL</sequence>
<dbReference type="Proteomes" id="UP000186551">
    <property type="component" value="Unassembled WGS sequence"/>
</dbReference>
<dbReference type="OrthoDB" id="853743at2"/>
<name>A0A1Q5P9U5_9BACT</name>
<protein>
    <submittedName>
        <fullName evidence="1">Uncharacterized protein</fullName>
    </submittedName>
</protein>
<keyword evidence="2" id="KW-1185">Reference proteome</keyword>
<reference evidence="1 2" key="1">
    <citation type="submission" date="2016-03" db="EMBL/GenBank/DDBJ databases">
        <title>Genome sequence of Pontibacter sp. nov., of the family cytophagaceae, isolated from marine sediment of the Yellow Sea, China.</title>
        <authorList>
            <person name="Zhang G."/>
            <person name="Zhang R."/>
        </authorList>
    </citation>
    <scope>NUCLEOTIDE SEQUENCE [LARGE SCALE GENOMIC DNA]</scope>
    <source>
        <strain evidence="1 2">S10-8</strain>
    </source>
</reference>
<evidence type="ECO:0000313" key="2">
    <source>
        <dbReference type="Proteomes" id="UP000186551"/>
    </source>
</evidence>
<comment type="caution">
    <text evidence="1">The sequence shown here is derived from an EMBL/GenBank/DDBJ whole genome shotgun (WGS) entry which is preliminary data.</text>
</comment>
<evidence type="ECO:0000313" key="1">
    <source>
        <dbReference type="EMBL" id="OKL38961.1"/>
    </source>
</evidence>
<organism evidence="1 2">
    <name type="scientific">Pontibacter flavimaris</name>
    <dbReference type="NCBI Taxonomy" id="1797110"/>
    <lineage>
        <taxon>Bacteria</taxon>
        <taxon>Pseudomonadati</taxon>
        <taxon>Bacteroidota</taxon>
        <taxon>Cytophagia</taxon>
        <taxon>Cytophagales</taxon>
        <taxon>Hymenobacteraceae</taxon>
        <taxon>Pontibacter</taxon>
    </lineage>
</organism>
<gene>
    <name evidence="1" type="ORF">A3841_03165</name>
</gene>
<accession>A0A1Q5P9U5</accession>
<dbReference type="AlphaFoldDB" id="A0A1Q5P9U5"/>